<proteinExistence type="predicted"/>
<dbReference type="RefSeq" id="WP_320002731.1">
    <property type="nucleotide sequence ID" value="NZ_JAUHJS010000001.1"/>
</dbReference>
<sequence>MTENPLNQEELQNLSDSNFWLHFRNASKKIDELLEETQTQFWKINQGLSPILPSAAYRGKISRGNNHEGFPYLVLDCPNHYTTKDTFAFRVMVWWGKHITIGLHLEGHSFHKLKDSVLLASLAKDYWQNASNNPWTHQKEGYKKADWEPASDFSFLRLVQFYDLSEINQLTDLSINLYQDLFIPLHESLKADR</sequence>
<reference evidence="1" key="1">
    <citation type="submission" date="2023-06" db="EMBL/GenBank/DDBJ databases">
        <title>Cytophagales bacterium Strain LB-30, isolated from soil.</title>
        <authorList>
            <person name="Liu B."/>
        </authorList>
    </citation>
    <scope>NUCLEOTIDE SEQUENCE</scope>
    <source>
        <strain evidence="1">LB-30</strain>
    </source>
</reference>
<comment type="caution">
    <text evidence="1">The sequence shown here is derived from an EMBL/GenBank/DDBJ whole genome shotgun (WGS) entry which is preliminary data.</text>
</comment>
<dbReference type="Proteomes" id="UP001168552">
    <property type="component" value="Unassembled WGS sequence"/>
</dbReference>
<protein>
    <recommendedName>
        <fullName evidence="3">DUF2461 domain-containing protein</fullName>
    </recommendedName>
</protein>
<gene>
    <name evidence="1" type="ORF">QWY31_01765</name>
</gene>
<accession>A0ABT8F174</accession>
<organism evidence="1 2">
    <name type="scientific">Shiella aurantiaca</name>
    <dbReference type="NCBI Taxonomy" id="3058365"/>
    <lineage>
        <taxon>Bacteria</taxon>
        <taxon>Pseudomonadati</taxon>
        <taxon>Bacteroidota</taxon>
        <taxon>Cytophagia</taxon>
        <taxon>Cytophagales</taxon>
        <taxon>Shiellaceae</taxon>
        <taxon>Shiella</taxon>
    </lineage>
</organism>
<dbReference type="EMBL" id="JAUHJS010000001">
    <property type="protein sequence ID" value="MDN4164205.1"/>
    <property type="molecule type" value="Genomic_DNA"/>
</dbReference>
<evidence type="ECO:0000313" key="1">
    <source>
        <dbReference type="EMBL" id="MDN4164205.1"/>
    </source>
</evidence>
<name>A0ABT8F174_9BACT</name>
<keyword evidence="2" id="KW-1185">Reference proteome</keyword>
<evidence type="ECO:0000313" key="2">
    <source>
        <dbReference type="Proteomes" id="UP001168552"/>
    </source>
</evidence>
<evidence type="ECO:0008006" key="3">
    <source>
        <dbReference type="Google" id="ProtNLM"/>
    </source>
</evidence>